<accession>A0A433QN87</accession>
<reference evidence="2 3" key="1">
    <citation type="journal article" date="2018" name="New Phytol.">
        <title>Phylogenomics of Endogonaceae and evolution of mycorrhizas within Mucoromycota.</title>
        <authorList>
            <person name="Chang Y."/>
            <person name="Desiro A."/>
            <person name="Na H."/>
            <person name="Sandor L."/>
            <person name="Lipzen A."/>
            <person name="Clum A."/>
            <person name="Barry K."/>
            <person name="Grigoriev I.V."/>
            <person name="Martin F.M."/>
            <person name="Stajich J.E."/>
            <person name="Smith M.E."/>
            <person name="Bonito G."/>
            <person name="Spatafora J.W."/>
        </authorList>
    </citation>
    <scope>NUCLEOTIDE SEQUENCE [LARGE SCALE GENOMIC DNA]</scope>
    <source>
        <strain evidence="2 3">AD002</strain>
    </source>
</reference>
<gene>
    <name evidence="2" type="ORF">BC938DRAFT_478209</name>
</gene>
<evidence type="ECO:0000313" key="3">
    <source>
        <dbReference type="Proteomes" id="UP000274822"/>
    </source>
</evidence>
<feature type="domain" description="BTB" evidence="1">
    <location>
        <begin position="16"/>
        <end position="97"/>
    </location>
</feature>
<dbReference type="Gene3D" id="3.30.710.10">
    <property type="entry name" value="Potassium Channel Kv1.1, Chain A"/>
    <property type="match status" value="1"/>
</dbReference>
<comment type="caution">
    <text evidence="2">The sequence shown here is derived from an EMBL/GenBank/DDBJ whole genome shotgun (WGS) entry which is preliminary data.</text>
</comment>
<dbReference type="PANTHER" id="PTHR22744:SF17">
    <property type="entry name" value="BTB DOMAIN-CONTAINING PROTEIN"/>
    <property type="match status" value="1"/>
</dbReference>
<dbReference type="Proteomes" id="UP000274822">
    <property type="component" value="Unassembled WGS sequence"/>
</dbReference>
<dbReference type="Pfam" id="PF00651">
    <property type="entry name" value="BTB"/>
    <property type="match status" value="1"/>
</dbReference>
<dbReference type="PROSITE" id="PS50097">
    <property type="entry name" value="BTB"/>
    <property type="match status" value="1"/>
</dbReference>
<evidence type="ECO:0000313" key="2">
    <source>
        <dbReference type="EMBL" id="RUS31240.1"/>
    </source>
</evidence>
<dbReference type="PANTHER" id="PTHR22744">
    <property type="entry name" value="HELIX LOOP HELIX PROTEIN 21-RELATED"/>
    <property type="match status" value="1"/>
</dbReference>
<dbReference type="CDD" id="cd18186">
    <property type="entry name" value="BTB_POZ_ZBTB_KLHL-like"/>
    <property type="match status" value="1"/>
</dbReference>
<sequence length="299" mass="34091">MLPKFRKSPIHHYPDGNMVLCVGHEHFRVHASVLRASSSFFDGFFGGNSKETVTHSVRCEHGDPKTDTGETDGKVIATVQLPGKNSKEVEMLLSTLYLHTEMEITWENVEPILKLADEYGFPRILAKCDQLLRRDIGNKPLEVLILADRYRLPKAFNASSALVLHDYAKISRRPEYKQLSLETRVELQAVRLRYLDGIEELSQQSAWANVMTNNPNCPTYHFQHFNNQRSTGSLTTLPLNQDFTGCQYCQQPDCAKVKINRLKDALGMSDEPVIVEDKKYYLYIELAEPIKEKKSPFSA</sequence>
<dbReference type="InterPro" id="IPR000210">
    <property type="entry name" value="BTB/POZ_dom"/>
</dbReference>
<name>A0A433QN87_9FUNG</name>
<dbReference type="SMART" id="SM00225">
    <property type="entry name" value="BTB"/>
    <property type="match status" value="1"/>
</dbReference>
<proteinExistence type="predicted"/>
<dbReference type="InterPro" id="IPR011333">
    <property type="entry name" value="SKP1/BTB/POZ_sf"/>
</dbReference>
<dbReference type="EMBL" id="RBNJ01003146">
    <property type="protein sequence ID" value="RUS31240.1"/>
    <property type="molecule type" value="Genomic_DNA"/>
</dbReference>
<dbReference type="AlphaFoldDB" id="A0A433QN87"/>
<evidence type="ECO:0000259" key="1">
    <source>
        <dbReference type="PROSITE" id="PS50097"/>
    </source>
</evidence>
<keyword evidence="3" id="KW-1185">Reference proteome</keyword>
<protein>
    <recommendedName>
        <fullName evidence="1">BTB domain-containing protein</fullName>
    </recommendedName>
</protein>
<organism evidence="2 3">
    <name type="scientific">Jimgerdemannia flammicorona</name>
    <dbReference type="NCBI Taxonomy" id="994334"/>
    <lineage>
        <taxon>Eukaryota</taxon>
        <taxon>Fungi</taxon>
        <taxon>Fungi incertae sedis</taxon>
        <taxon>Mucoromycota</taxon>
        <taxon>Mucoromycotina</taxon>
        <taxon>Endogonomycetes</taxon>
        <taxon>Endogonales</taxon>
        <taxon>Endogonaceae</taxon>
        <taxon>Jimgerdemannia</taxon>
    </lineage>
</organism>
<dbReference type="SUPFAM" id="SSF54695">
    <property type="entry name" value="POZ domain"/>
    <property type="match status" value="1"/>
</dbReference>